<sequence length="35" mass="3924">MNRGLPDECALVATSINQEGFKAMHEVLFKTWGKT</sequence>
<organism evidence="1 2">
    <name type="scientific">Paraburkholderia bannensis</name>
    <dbReference type="NCBI Taxonomy" id="765414"/>
    <lineage>
        <taxon>Bacteria</taxon>
        <taxon>Pseudomonadati</taxon>
        <taxon>Pseudomonadota</taxon>
        <taxon>Betaproteobacteria</taxon>
        <taxon>Burkholderiales</taxon>
        <taxon>Burkholderiaceae</taxon>
        <taxon>Paraburkholderia</taxon>
    </lineage>
</organism>
<dbReference type="AlphaFoldDB" id="A0A7W9U0G6"/>
<proteinExistence type="predicted"/>
<evidence type="ECO:0000313" key="2">
    <source>
        <dbReference type="Proteomes" id="UP000571554"/>
    </source>
</evidence>
<gene>
    <name evidence="1" type="ORF">F4827_003525</name>
</gene>
<comment type="caution">
    <text evidence="1">The sequence shown here is derived from an EMBL/GenBank/DDBJ whole genome shotgun (WGS) entry which is preliminary data.</text>
</comment>
<dbReference type="EMBL" id="JACHBW010000009">
    <property type="protein sequence ID" value="MBB6103670.1"/>
    <property type="molecule type" value="Genomic_DNA"/>
</dbReference>
<name>A0A7W9U0G6_9BURK</name>
<dbReference type="Proteomes" id="UP000571554">
    <property type="component" value="Unassembled WGS sequence"/>
</dbReference>
<accession>A0A7W9U0G6</accession>
<evidence type="ECO:0000313" key="1">
    <source>
        <dbReference type="EMBL" id="MBB6103670.1"/>
    </source>
</evidence>
<keyword evidence="2" id="KW-1185">Reference proteome</keyword>
<protein>
    <submittedName>
        <fullName evidence="1">Uncharacterized protein</fullName>
    </submittedName>
</protein>
<reference evidence="1 2" key="1">
    <citation type="submission" date="2020-08" db="EMBL/GenBank/DDBJ databases">
        <title>Above-ground endophytic microbial communities from plants in different locations in the United States.</title>
        <authorList>
            <person name="Frank C."/>
        </authorList>
    </citation>
    <scope>NUCLEOTIDE SEQUENCE [LARGE SCALE GENOMIC DNA]</scope>
    <source>
        <strain evidence="1 2">WP4_2_2</strain>
    </source>
</reference>